<dbReference type="Proteomes" id="UP000492821">
    <property type="component" value="Unassembled WGS sequence"/>
</dbReference>
<dbReference type="Gene3D" id="3.60.10.10">
    <property type="entry name" value="Endonuclease/exonuclease/phosphatase"/>
    <property type="match status" value="1"/>
</dbReference>
<dbReference type="PANTHER" id="PTHR41349">
    <property type="match status" value="1"/>
</dbReference>
<proteinExistence type="predicted"/>
<accession>A0A7E4UY11</accession>
<dbReference type="AlphaFoldDB" id="A0A7E4UY11"/>
<evidence type="ECO:0000313" key="3">
    <source>
        <dbReference type="WBParaSite" id="Pan_g14150.t1"/>
    </source>
</evidence>
<dbReference type="Pfam" id="PF03372">
    <property type="entry name" value="Exo_endo_phos"/>
    <property type="match status" value="1"/>
</dbReference>
<name>A0A7E4UY11_PANRE</name>
<dbReference type="GO" id="GO:0003824">
    <property type="term" value="F:catalytic activity"/>
    <property type="evidence" value="ECO:0007669"/>
    <property type="project" value="InterPro"/>
</dbReference>
<organism evidence="2 3">
    <name type="scientific">Panagrellus redivivus</name>
    <name type="common">Microworm</name>
    <dbReference type="NCBI Taxonomy" id="6233"/>
    <lineage>
        <taxon>Eukaryota</taxon>
        <taxon>Metazoa</taxon>
        <taxon>Ecdysozoa</taxon>
        <taxon>Nematoda</taxon>
        <taxon>Chromadorea</taxon>
        <taxon>Rhabditida</taxon>
        <taxon>Tylenchina</taxon>
        <taxon>Panagrolaimomorpha</taxon>
        <taxon>Panagrolaimoidea</taxon>
        <taxon>Panagrolaimidae</taxon>
        <taxon>Panagrellus</taxon>
    </lineage>
</organism>
<dbReference type="WBParaSite" id="Pan_g14150.t1">
    <property type="protein sequence ID" value="Pan_g14150.t1"/>
    <property type="gene ID" value="Pan_g14150"/>
</dbReference>
<protein>
    <submittedName>
        <fullName evidence="3">Endo/exonuclease/phosphatase domain-containing protein</fullName>
    </submittedName>
</protein>
<reference evidence="2" key="1">
    <citation type="journal article" date="2013" name="Genetics">
        <title>The draft genome and transcriptome of Panagrellus redivivus are shaped by the harsh demands of a free-living lifestyle.</title>
        <authorList>
            <person name="Srinivasan J."/>
            <person name="Dillman A.R."/>
            <person name="Macchietto M.G."/>
            <person name="Heikkinen L."/>
            <person name="Lakso M."/>
            <person name="Fracchia K.M."/>
            <person name="Antoshechkin I."/>
            <person name="Mortazavi A."/>
            <person name="Wong G."/>
            <person name="Sternberg P.W."/>
        </authorList>
    </citation>
    <scope>NUCLEOTIDE SEQUENCE [LARGE SCALE GENOMIC DNA]</scope>
    <source>
        <strain evidence="2">MT8872</strain>
    </source>
</reference>
<feature type="domain" description="Endonuclease/exonuclease/phosphatase" evidence="1">
    <location>
        <begin position="1"/>
        <end position="281"/>
    </location>
</feature>
<dbReference type="SUPFAM" id="SSF56219">
    <property type="entry name" value="DNase I-like"/>
    <property type="match status" value="1"/>
</dbReference>
<reference evidence="3" key="2">
    <citation type="submission" date="2020-10" db="UniProtKB">
        <authorList>
            <consortium name="WormBaseParasite"/>
        </authorList>
    </citation>
    <scope>IDENTIFICATION</scope>
</reference>
<sequence>MTFNIWNSGANVDRGLYKIAKHIRIVDADVIAIQEVQYNWTMSNLLSRLGPGYYGYAFDTANPNTGIITKHEIDLSTLIRTSASVGFKITLLNSKKSINFYSLHLTYRNYGPYAANYKNVVDSKVIDLGEKGRVANVQAIIDDPGFQAQVQSAASGGIPLIVAGDFNSPSHLDWIESTKHLHGDWVYEWPANKLISDNASLTDSFRAVNPDPLCAPGNTWSTVHKSFTTEWEGVIPDVYDRIDFILFNSPKLIPVDSFIYSGSLPLKPQPKHFYNDYPSDHFAVVTDFLYQ</sequence>
<evidence type="ECO:0000259" key="1">
    <source>
        <dbReference type="Pfam" id="PF03372"/>
    </source>
</evidence>
<dbReference type="PANTHER" id="PTHR41349:SF1">
    <property type="entry name" value="PROTEIN CBG08683"/>
    <property type="match status" value="1"/>
</dbReference>
<keyword evidence="2" id="KW-1185">Reference proteome</keyword>
<dbReference type="InterPro" id="IPR005135">
    <property type="entry name" value="Endo/exonuclease/phosphatase"/>
</dbReference>
<dbReference type="InterPro" id="IPR036691">
    <property type="entry name" value="Endo/exonu/phosph_ase_sf"/>
</dbReference>
<evidence type="ECO:0000313" key="2">
    <source>
        <dbReference type="Proteomes" id="UP000492821"/>
    </source>
</evidence>